<accession>A1BER9</accession>
<sequence length="336" mass="37176">MTINYFTETHPAYRDKLTILVMAQVRKEFGAEVEPFLLHKPIPELLAGSWMACRETLISGIANREAKEVVAAVTSMMNRCPYCVDAHTVMALGASGRDYTGTIASGRYETIRDPFMRSMAEWGSATRSPDSPVLRYPPFNPDEAPEYIGTVLFFNYINRMATILLGASPLPFTDGIMKNISMRLAAFFFSSAIHRTKQPGTSLDLLPNEPLPDDLAWAKPSPFVSGALARFSAAIEKAAETVLTEKTAGMVIDQLDRWDGSDPGISSSWCEHLLFRLNDSEKTVARLALLTAIAPWQISNEMVRAFSAYHSGDKALLSILSWSSLSAARRISRWLA</sequence>
<dbReference type="GO" id="GO:0051920">
    <property type="term" value="F:peroxiredoxin activity"/>
    <property type="evidence" value="ECO:0007669"/>
    <property type="project" value="InterPro"/>
</dbReference>
<dbReference type="SUPFAM" id="SSF69118">
    <property type="entry name" value="AhpD-like"/>
    <property type="match status" value="1"/>
</dbReference>
<keyword evidence="2" id="KW-0560">Oxidoreductase</keyword>
<dbReference type="eggNOG" id="COG2128">
    <property type="taxonomic scope" value="Bacteria"/>
</dbReference>
<proteinExistence type="predicted"/>
<keyword evidence="2" id="KW-0575">Peroxidase</keyword>
<gene>
    <name evidence="2" type="ordered locus">Cpha266_0845</name>
</gene>
<name>A1BER9_CHLPD</name>
<dbReference type="AlphaFoldDB" id="A1BER9"/>
<dbReference type="InterPro" id="IPR029032">
    <property type="entry name" value="AhpD-like"/>
</dbReference>
<protein>
    <submittedName>
        <fullName evidence="2">Alkylhydroperoxidase like protein, AhpD family</fullName>
    </submittedName>
</protein>
<evidence type="ECO:0000313" key="2">
    <source>
        <dbReference type="EMBL" id="ABL64896.1"/>
    </source>
</evidence>
<reference evidence="2 3" key="1">
    <citation type="submission" date="2006-12" db="EMBL/GenBank/DDBJ databases">
        <title>Complete sequence of Chlorobium phaeobacteroides DSM 266.</title>
        <authorList>
            <consortium name="US DOE Joint Genome Institute"/>
            <person name="Copeland A."/>
            <person name="Lucas S."/>
            <person name="Lapidus A."/>
            <person name="Barry K."/>
            <person name="Detter J.C."/>
            <person name="Glavina del Rio T."/>
            <person name="Hammon N."/>
            <person name="Israni S."/>
            <person name="Pitluck S."/>
            <person name="Goltsman E."/>
            <person name="Schmutz J."/>
            <person name="Larimer F."/>
            <person name="Land M."/>
            <person name="Hauser L."/>
            <person name="Mikhailova N."/>
            <person name="Li T."/>
            <person name="Overmann J."/>
            <person name="Bryant D.A."/>
            <person name="Richardson P."/>
        </authorList>
    </citation>
    <scope>NUCLEOTIDE SEQUENCE [LARGE SCALE GENOMIC DNA]</scope>
    <source>
        <strain evidence="2 3">DSM 266</strain>
    </source>
</reference>
<organism evidence="2 3">
    <name type="scientific">Chlorobium phaeobacteroides (strain DSM 266 / SMG 266 / 2430)</name>
    <dbReference type="NCBI Taxonomy" id="290317"/>
    <lineage>
        <taxon>Bacteria</taxon>
        <taxon>Pseudomonadati</taxon>
        <taxon>Chlorobiota</taxon>
        <taxon>Chlorobiia</taxon>
        <taxon>Chlorobiales</taxon>
        <taxon>Chlorobiaceae</taxon>
        <taxon>Chlorobium/Pelodictyon group</taxon>
        <taxon>Chlorobium</taxon>
    </lineage>
</organism>
<keyword evidence="3" id="KW-1185">Reference proteome</keyword>
<dbReference type="InterPro" id="IPR004675">
    <property type="entry name" value="AhpD_core"/>
</dbReference>
<dbReference type="InterPro" id="IPR003779">
    <property type="entry name" value="CMD-like"/>
</dbReference>
<evidence type="ECO:0000313" key="3">
    <source>
        <dbReference type="Proteomes" id="UP000008701"/>
    </source>
</evidence>
<dbReference type="STRING" id="290317.Cpha266_0845"/>
<dbReference type="HOGENOM" id="CLU_049031_0_0_10"/>
<dbReference type="OrthoDB" id="9808310at2"/>
<evidence type="ECO:0000259" key="1">
    <source>
        <dbReference type="Pfam" id="PF02627"/>
    </source>
</evidence>
<dbReference type="RefSeq" id="WP_011744724.1">
    <property type="nucleotide sequence ID" value="NC_008639.1"/>
</dbReference>
<dbReference type="NCBIfam" id="TIGR00778">
    <property type="entry name" value="ahpD_dom"/>
    <property type="match status" value="1"/>
</dbReference>
<feature type="domain" description="Carboxymuconolactone decarboxylase-like" evidence="1">
    <location>
        <begin position="50"/>
        <end position="95"/>
    </location>
</feature>
<dbReference type="Gene3D" id="1.20.1290.10">
    <property type="entry name" value="AhpD-like"/>
    <property type="match status" value="1"/>
</dbReference>
<dbReference type="KEGG" id="cph:Cpha266_0845"/>
<dbReference type="EMBL" id="CP000492">
    <property type="protein sequence ID" value="ABL64896.1"/>
    <property type="molecule type" value="Genomic_DNA"/>
</dbReference>
<dbReference type="Pfam" id="PF02627">
    <property type="entry name" value="CMD"/>
    <property type="match status" value="1"/>
</dbReference>
<dbReference type="Proteomes" id="UP000008701">
    <property type="component" value="Chromosome"/>
</dbReference>